<dbReference type="AlphaFoldDB" id="A0A1J1H6W8"/>
<organism evidence="1 2">
    <name type="scientific">Plasmodium relictum</name>
    <dbReference type="NCBI Taxonomy" id="85471"/>
    <lineage>
        <taxon>Eukaryota</taxon>
        <taxon>Sar</taxon>
        <taxon>Alveolata</taxon>
        <taxon>Apicomplexa</taxon>
        <taxon>Aconoidasida</taxon>
        <taxon>Haemosporida</taxon>
        <taxon>Plasmodiidae</taxon>
        <taxon>Plasmodium</taxon>
        <taxon>Plasmodium (Haemamoeba)</taxon>
    </lineage>
</organism>
<keyword evidence="2" id="KW-1185">Reference proteome</keyword>
<dbReference type="Proteomes" id="UP000220158">
    <property type="component" value="Chromosome 6"/>
</dbReference>
<dbReference type="VEuPathDB" id="PlasmoDB:PRELSG_0614800"/>
<name>A0A1J1H6W8_PLARL</name>
<evidence type="ECO:0000313" key="1">
    <source>
        <dbReference type="EMBL" id="CRG99173.1"/>
    </source>
</evidence>
<proteinExistence type="predicted"/>
<dbReference type="GeneID" id="39735274"/>
<gene>
    <name evidence="1" type="ORF">PRELSG_0614800</name>
</gene>
<reference evidence="1 2" key="1">
    <citation type="submission" date="2015-04" db="EMBL/GenBank/DDBJ databases">
        <authorList>
            <consortium name="Pathogen Informatics"/>
        </authorList>
    </citation>
    <scope>NUCLEOTIDE SEQUENCE [LARGE SCALE GENOMIC DNA]</scope>
    <source>
        <strain evidence="1 2">SGS1</strain>
    </source>
</reference>
<dbReference type="EMBL" id="LN835301">
    <property type="protein sequence ID" value="CRG99173.1"/>
    <property type="molecule type" value="Genomic_DNA"/>
</dbReference>
<dbReference type="OMA" id="NRLQLMW"/>
<accession>A0A1J1H6W8</accession>
<protein>
    <submittedName>
        <fullName evidence="1">Uncharacterized protein</fullName>
    </submittedName>
</protein>
<sequence length="182" mass="21888">MNKVKKNEKVIVKESIIYIKKYFALHDKTAISINELMSIILNKNFNQNIRINEKGTLDNILKKELKYEFIKVYEILKTTLGEMKECIKKIKKLRKVINEFKIKSITLYSLHTFFNSTLIYFNQDYKLKEKLHESIIHIDETCENEINRIQVIWKETPFLFLILQKFNTNKLIKECEFFLNKA</sequence>
<dbReference type="RefSeq" id="XP_028532181.1">
    <property type="nucleotide sequence ID" value="XM_028675609.1"/>
</dbReference>
<dbReference type="KEGG" id="prel:PRELSG_0614800"/>
<dbReference type="OrthoDB" id="380119at2759"/>
<evidence type="ECO:0000313" key="2">
    <source>
        <dbReference type="Proteomes" id="UP000220158"/>
    </source>
</evidence>